<evidence type="ECO:0000256" key="1">
    <source>
        <dbReference type="ARBA" id="ARBA00022741"/>
    </source>
</evidence>
<dbReference type="Pfam" id="PF13191">
    <property type="entry name" value="AAA_16"/>
    <property type="match status" value="1"/>
</dbReference>
<protein>
    <submittedName>
        <fullName evidence="4">AAA family ATPase</fullName>
    </submittedName>
</protein>
<dbReference type="PANTHER" id="PTHR16305:SF28">
    <property type="entry name" value="GUANYLATE CYCLASE DOMAIN-CONTAINING PROTEIN"/>
    <property type="match status" value="1"/>
</dbReference>
<reference evidence="4 5" key="1">
    <citation type="submission" date="2021-02" db="EMBL/GenBank/DDBJ databases">
        <title>Paracoccus methylovroum sp.nov., a new methanol and methylamine utilizing methylotrophic denitrifer.</title>
        <authorList>
            <person name="Timsy T."/>
            <person name="Behrendt U."/>
            <person name="Ulrich A."/>
            <person name="Spanner T."/>
            <person name="Foesel B.U."/>
            <person name="Horn M.A."/>
            <person name="Kolb S."/>
        </authorList>
    </citation>
    <scope>NUCLEOTIDE SEQUENCE [LARGE SCALE GENOMIC DNA]</scope>
    <source>
        <strain evidence="4 5">H4-D09</strain>
        <plasmid evidence="4 5">p2</plasmid>
    </source>
</reference>
<dbReference type="SMART" id="SM00044">
    <property type="entry name" value="CYCc"/>
    <property type="match status" value="1"/>
</dbReference>
<proteinExistence type="predicted"/>
<evidence type="ECO:0000259" key="3">
    <source>
        <dbReference type="PROSITE" id="PS50125"/>
    </source>
</evidence>
<dbReference type="InterPro" id="IPR027417">
    <property type="entry name" value="P-loop_NTPase"/>
</dbReference>
<evidence type="ECO:0000256" key="2">
    <source>
        <dbReference type="ARBA" id="ARBA00022840"/>
    </source>
</evidence>
<organism evidence="4 5">
    <name type="scientific">Paracoccus methylovorus</name>
    <dbReference type="NCBI Taxonomy" id="2812658"/>
    <lineage>
        <taxon>Bacteria</taxon>
        <taxon>Pseudomonadati</taxon>
        <taxon>Pseudomonadota</taxon>
        <taxon>Alphaproteobacteria</taxon>
        <taxon>Rhodobacterales</taxon>
        <taxon>Paracoccaceae</taxon>
        <taxon>Paracoccus</taxon>
    </lineage>
</organism>
<gene>
    <name evidence="4" type="ORF">JWJ88_20745</name>
</gene>
<evidence type="ECO:0000313" key="4">
    <source>
        <dbReference type="EMBL" id="QRZ16202.1"/>
    </source>
</evidence>
<keyword evidence="2" id="KW-0067">ATP-binding</keyword>
<dbReference type="SUPFAM" id="SSF55073">
    <property type="entry name" value="Nucleotide cyclase"/>
    <property type="match status" value="1"/>
</dbReference>
<dbReference type="InterPro" id="IPR001054">
    <property type="entry name" value="A/G_cyclase"/>
</dbReference>
<keyword evidence="4" id="KW-0614">Plasmid</keyword>
<dbReference type="Pfam" id="PF00211">
    <property type="entry name" value="Guanylate_cyc"/>
    <property type="match status" value="1"/>
</dbReference>
<dbReference type="Gene3D" id="3.30.70.1230">
    <property type="entry name" value="Nucleotide cyclase"/>
    <property type="match status" value="1"/>
</dbReference>
<dbReference type="RefSeq" id="WP_205297086.1">
    <property type="nucleotide sequence ID" value="NZ_CP070372.1"/>
</dbReference>
<dbReference type="InterPro" id="IPR041664">
    <property type="entry name" value="AAA_16"/>
</dbReference>
<dbReference type="PROSITE" id="PS50125">
    <property type="entry name" value="GUANYLATE_CYCLASE_2"/>
    <property type="match status" value="1"/>
</dbReference>
<geneLocation type="plasmid" evidence="4 5">
    <name>p2</name>
</geneLocation>
<accession>A0ABX7JPK0</accession>
<dbReference type="InterPro" id="IPR029787">
    <property type="entry name" value="Nucleotide_cyclase"/>
</dbReference>
<dbReference type="EMBL" id="CP070372">
    <property type="protein sequence ID" value="QRZ16202.1"/>
    <property type="molecule type" value="Genomic_DNA"/>
</dbReference>
<evidence type="ECO:0000313" key="5">
    <source>
        <dbReference type="Proteomes" id="UP000663629"/>
    </source>
</evidence>
<dbReference type="SUPFAM" id="SSF52540">
    <property type="entry name" value="P-loop containing nucleoside triphosphate hydrolases"/>
    <property type="match status" value="1"/>
</dbReference>
<dbReference type="Gene3D" id="3.40.50.300">
    <property type="entry name" value="P-loop containing nucleotide triphosphate hydrolases"/>
    <property type="match status" value="1"/>
</dbReference>
<feature type="domain" description="Guanylate cyclase" evidence="3">
    <location>
        <begin position="12"/>
        <end position="136"/>
    </location>
</feature>
<sequence length="985" mass="107297">MTTAWSEYRPVSALFVDLENSVGQVATLGPEAYDLALQGFHALVQRQVSNFGGEVAQFMGDGVMCLFHSPFARLSRAEAAVSAAQEIVAAMKAPDAPFSADVRVGIASGLALFSQDGQAAAKRMIGNCINLAARLQAAAHPGETLVCDETKGDAEARFTFAAVTGRPLKGFSGETLLWLASAPRPQPVEELPRLVPAHLTDVPLIGRDAELARLEATLSETIAGHGHSIAVVGEAGMGKSRLVQEFLQGLLATSCARMIVSCSREGAGSDYHPIKDYLQWQAGIAPAHQGDTRVAKLERLFRQDWGLTQTQVSDLLLLLDAHSDQQASLSQDPIILRAWLSQLIIHRIILARGTQPALVIVIEDAHWLDHSSRELLANLHAILSGQPILLVFTQRLAGEIATPCLPADQVLRLRPLGEANAMKMILSCLADRQKDAGIVEWVKDKSKGVPLFLSAFADFVRKRDIPDLGQQKLPMDLLDLCEQSLINLPIATRRFAQAAAVMGSTFDPELVAALMGDTKAQMDSHIQRLSQENLAARRSGRGGLDFAHDLVREAIYGNLSQQLRQRLHGELADLMRKTRPDAPSHLLALHYERAERNADAIAQLVNASVAAVRVGALREARDHLAKAFELLERLQPGLDKLHQELLLRSVEGPLHMILGGPGNLAFGTAQHRSMELMHQLGITGGRTHVLYNSGLHDWACARLDAADEISHDILSMPGEDEEALLSGHTLAGLVAWHKGDIAAARAQMGHVIALYQPDRHAALFPKYLKDFGVFSLFYSALAAAIAGDPDTARNFAVRAEDLSERLGIAHAKGFGKLARFLTEMFCGDPDATARHATSGLELARTHRFPEFEAMAIFAQGWAMTRSPSTHAEGLEKMIAGFQNWCDTEFIAWQSLFEAMIVEELVVADRRAEAVVHLRQLKTRLDWTGEKQFLPLALNAEARLLAADGQRIPASACAQRAVDLARKNGMALWLARAEDTLSGLDR</sequence>
<dbReference type="PANTHER" id="PTHR16305">
    <property type="entry name" value="TESTICULAR SOLUBLE ADENYLYL CYCLASE"/>
    <property type="match status" value="1"/>
</dbReference>
<name>A0ABX7JPK0_9RHOB</name>
<keyword evidence="5" id="KW-1185">Reference proteome</keyword>
<dbReference type="Proteomes" id="UP000663629">
    <property type="component" value="Plasmid p2"/>
</dbReference>
<dbReference type="CDD" id="cd07302">
    <property type="entry name" value="CHD"/>
    <property type="match status" value="1"/>
</dbReference>
<keyword evidence="1" id="KW-0547">Nucleotide-binding</keyword>